<comment type="caution">
    <text evidence="1">The sequence shown here is derived from an EMBL/GenBank/DDBJ whole genome shotgun (WGS) entry which is preliminary data.</text>
</comment>
<reference evidence="2" key="1">
    <citation type="journal article" date="2019" name="Int. J. Syst. Evol. Microbiol.">
        <title>The Global Catalogue of Microorganisms (GCM) 10K type strain sequencing project: providing services to taxonomists for standard genome sequencing and annotation.</title>
        <authorList>
            <consortium name="The Broad Institute Genomics Platform"/>
            <consortium name="The Broad Institute Genome Sequencing Center for Infectious Disease"/>
            <person name="Wu L."/>
            <person name="Ma J."/>
        </authorList>
    </citation>
    <scope>NUCLEOTIDE SEQUENCE [LARGE SCALE GENOMIC DNA]</scope>
    <source>
        <strain evidence="2">CCUG 59778</strain>
    </source>
</reference>
<accession>A0ABW0ESY8</accession>
<protein>
    <submittedName>
        <fullName evidence="1">Uncharacterized protein</fullName>
    </submittedName>
</protein>
<sequence>MRGDRDEHTSTRKGSQAGRMRLWVQQLLGSRLRLLQRLLTRAGHRCRRPLRH</sequence>
<dbReference type="RefSeq" id="WP_378248468.1">
    <property type="nucleotide sequence ID" value="NZ_JBHSKF010000007.1"/>
</dbReference>
<keyword evidence="2" id="KW-1185">Reference proteome</keyword>
<gene>
    <name evidence="1" type="ORF">ACFPM7_16285</name>
</gene>
<name>A0ABW0ESY8_9PSEU</name>
<dbReference type="Proteomes" id="UP001596157">
    <property type="component" value="Unassembled WGS sequence"/>
</dbReference>
<organism evidence="1 2">
    <name type="scientific">Actinokineospora guangxiensis</name>
    <dbReference type="NCBI Taxonomy" id="1490288"/>
    <lineage>
        <taxon>Bacteria</taxon>
        <taxon>Bacillati</taxon>
        <taxon>Actinomycetota</taxon>
        <taxon>Actinomycetes</taxon>
        <taxon>Pseudonocardiales</taxon>
        <taxon>Pseudonocardiaceae</taxon>
        <taxon>Actinokineospora</taxon>
    </lineage>
</organism>
<evidence type="ECO:0000313" key="2">
    <source>
        <dbReference type="Proteomes" id="UP001596157"/>
    </source>
</evidence>
<evidence type="ECO:0000313" key="1">
    <source>
        <dbReference type="EMBL" id="MFC5288620.1"/>
    </source>
</evidence>
<dbReference type="EMBL" id="JBHSKF010000007">
    <property type="protein sequence ID" value="MFC5288620.1"/>
    <property type="molecule type" value="Genomic_DNA"/>
</dbReference>
<proteinExistence type="predicted"/>